<evidence type="ECO:0000256" key="2">
    <source>
        <dbReference type="SAM" id="MobiDB-lite"/>
    </source>
</evidence>
<sequence>MALEQPLDLSGISQQSEDSSNSEEASTPTQHCERAAPLMPVQPSEVGGSVVTTEQERDNRVVADNGGCAGRAAGDEGSTPAMKEEWQGTFTDNGTQGCTTTTRQRECGGVPEGEREQRSDFSNLEMREGTWTPCTEDERSSSDTAAEQTSGSFSSGHGSQEVSLSSSQTQDEDGAQEGQGVDGAGESNVLRGTGDNALPKPGESGGPNCTELQRILTKGASDEARGTVEQAGNSAADLKSNTPLDFSVSNSHCGGEVASAKAEREQESTEAIDTHTDGVPLEQFGLAEKQIDSAMKAEAAADGAELTAPLSVTVVQASEAKPGGSMLKSRFAGQFHVAFTCSACEAGFSSVVELTAHVSCHAGLWPVKCEFCVRLFRSPQNLSSHRASAHGVPCTPRGNTSSLRCPLCPKKFAFPTSLKRHQEEVHPKLGAHESDGENVSEGQELSANGAGGGREVDEYEELSWLRPQNFTDPAKAKMWFSSTQILAMSQVEKNEDDKRKSTRLSLAFKERKSSLENNLTATLKLLAEGEHLLSPDVHLAKMDGSSARYPTFRPPPFRYNRSAEGGKVGGASSGAASTASPAGATVGTAVPGMATATPGVRVARIPHSFSSPITCTKCGTGFLELALLRSHVRACVNVRVRRRYTPRKQSAASDSASSVDDQGSPQRGYNKSSGSKASGSAGFMPKQKVKLSAQDRASSEKVKRRPPGSAKVDGASSSQKLPCCPYCKRAFTYLGSLSKHVAFGCIKRGEKVRVSKIGSNTNRLSSKKSNKNANSDKNKSSKHLRQHLTSTTRPSANIFQKALPATQQGKSQASTPGSDRSSAEGASLRVDKWASTTPTTDEDEDADEVRLFKKRGRPPKSRADGASSSSHSSPRNQSPSRTAATGAPWIPPHSKAQDRGFKRKQSAGEREESAHRGERGPPWPERVSVKRKYSSPAANVDKDVKRKHSSGESIKVSDSRESAF</sequence>
<evidence type="ECO:0000259" key="3">
    <source>
        <dbReference type="PROSITE" id="PS50157"/>
    </source>
</evidence>
<feature type="compositionally biased region" description="Low complexity" evidence="2">
    <location>
        <begin position="650"/>
        <end position="661"/>
    </location>
</feature>
<dbReference type="Gene3D" id="3.30.160.60">
    <property type="entry name" value="Classic Zinc Finger"/>
    <property type="match status" value="1"/>
</dbReference>
<feature type="compositionally biased region" description="Polar residues" evidence="2">
    <location>
        <begin position="805"/>
        <end position="820"/>
    </location>
</feature>
<feature type="region of interest" description="Disordered" evidence="2">
    <location>
        <begin position="429"/>
        <end position="453"/>
    </location>
</feature>
<keyword evidence="1" id="KW-0479">Metal-binding</keyword>
<dbReference type="SUPFAM" id="SSF57667">
    <property type="entry name" value="beta-beta-alpha zinc fingers"/>
    <property type="match status" value="2"/>
</dbReference>
<feature type="compositionally biased region" description="Low complexity" evidence="2">
    <location>
        <begin position="671"/>
        <end position="682"/>
    </location>
</feature>
<feature type="domain" description="C2H2-type" evidence="3">
    <location>
        <begin position="339"/>
        <end position="366"/>
    </location>
</feature>
<feature type="region of interest" description="Disordered" evidence="2">
    <location>
        <begin position="645"/>
        <end position="719"/>
    </location>
</feature>
<dbReference type="SMART" id="SM00355">
    <property type="entry name" value="ZnF_C2H2"/>
    <property type="match status" value="5"/>
</dbReference>
<keyword evidence="1" id="KW-0863">Zinc-finger</keyword>
<dbReference type="PROSITE" id="PS00028">
    <property type="entry name" value="ZINC_FINGER_C2H2_1"/>
    <property type="match status" value="3"/>
</dbReference>
<feature type="compositionally biased region" description="Polar residues" evidence="2">
    <location>
        <begin position="239"/>
        <end position="250"/>
    </location>
</feature>
<evidence type="ECO:0000313" key="5">
    <source>
        <dbReference type="RefSeq" id="XP_032813518.1"/>
    </source>
</evidence>
<feature type="region of interest" description="Disordered" evidence="2">
    <location>
        <begin position="757"/>
        <end position="964"/>
    </location>
</feature>
<name>A0AAJ7T966_PETMA</name>
<dbReference type="AlphaFoldDB" id="A0AAJ7T966"/>
<feature type="compositionally biased region" description="Polar residues" evidence="2">
    <location>
        <begin position="142"/>
        <end position="169"/>
    </location>
</feature>
<dbReference type="RefSeq" id="XP_032813518.1">
    <property type="nucleotide sequence ID" value="XM_032957627.1"/>
</dbReference>
<feature type="compositionally biased region" description="Basic and acidic residues" evidence="2">
    <location>
        <begin position="955"/>
        <end position="964"/>
    </location>
</feature>
<feature type="domain" description="C2H2-type" evidence="3">
    <location>
        <begin position="403"/>
        <end position="426"/>
    </location>
</feature>
<evidence type="ECO:0000256" key="1">
    <source>
        <dbReference type="PROSITE-ProRule" id="PRU00042"/>
    </source>
</evidence>
<dbReference type="Proteomes" id="UP001318040">
    <property type="component" value="Chromosome 20"/>
</dbReference>
<evidence type="ECO:0000313" key="6">
    <source>
        <dbReference type="RefSeq" id="XP_032813519.1"/>
    </source>
</evidence>
<accession>A0AAJ7T966</accession>
<feature type="region of interest" description="Disordered" evidence="2">
    <location>
        <begin position="1"/>
        <end position="250"/>
    </location>
</feature>
<dbReference type="InterPro" id="IPR013087">
    <property type="entry name" value="Znf_C2H2_type"/>
</dbReference>
<dbReference type="PROSITE" id="PS50157">
    <property type="entry name" value="ZINC_FINGER_C2H2_2"/>
    <property type="match status" value="2"/>
</dbReference>
<dbReference type="PANTHER" id="PTHR16515:SF37">
    <property type="entry name" value="PR DOMAIN ZINC FINGER PROTEIN 2"/>
    <property type="match status" value="1"/>
</dbReference>
<feature type="compositionally biased region" description="Polar residues" evidence="2">
    <location>
        <begin position="787"/>
        <end position="798"/>
    </location>
</feature>
<dbReference type="InterPro" id="IPR036236">
    <property type="entry name" value="Znf_C2H2_sf"/>
</dbReference>
<organism evidence="4 6">
    <name type="scientific">Petromyzon marinus</name>
    <name type="common">Sea lamprey</name>
    <dbReference type="NCBI Taxonomy" id="7757"/>
    <lineage>
        <taxon>Eukaryota</taxon>
        <taxon>Metazoa</taxon>
        <taxon>Chordata</taxon>
        <taxon>Craniata</taxon>
        <taxon>Vertebrata</taxon>
        <taxon>Cyclostomata</taxon>
        <taxon>Hyperoartia</taxon>
        <taxon>Petromyzontiformes</taxon>
        <taxon>Petromyzontidae</taxon>
        <taxon>Petromyzon</taxon>
    </lineage>
</organism>
<protein>
    <submittedName>
        <fullName evidence="5 6">Uncharacterized protein LOC116944151</fullName>
    </submittedName>
</protein>
<keyword evidence="4" id="KW-1185">Reference proteome</keyword>
<evidence type="ECO:0000313" key="4">
    <source>
        <dbReference type="Proteomes" id="UP001318040"/>
    </source>
</evidence>
<dbReference type="GO" id="GO:0008270">
    <property type="term" value="F:zinc ion binding"/>
    <property type="evidence" value="ECO:0007669"/>
    <property type="project" value="UniProtKB-KW"/>
</dbReference>
<dbReference type="PANTHER" id="PTHR16515">
    <property type="entry name" value="PR DOMAIN ZINC FINGER PROTEIN"/>
    <property type="match status" value="1"/>
</dbReference>
<dbReference type="Pfam" id="PF00096">
    <property type="entry name" value="zf-C2H2"/>
    <property type="match status" value="1"/>
</dbReference>
<dbReference type="GO" id="GO:0010468">
    <property type="term" value="P:regulation of gene expression"/>
    <property type="evidence" value="ECO:0007669"/>
    <property type="project" value="TreeGrafter"/>
</dbReference>
<dbReference type="InterPro" id="IPR050331">
    <property type="entry name" value="Zinc_finger"/>
</dbReference>
<gene>
    <name evidence="5 6" type="primary">LOC116944151</name>
</gene>
<dbReference type="GO" id="GO:0005634">
    <property type="term" value="C:nucleus"/>
    <property type="evidence" value="ECO:0007669"/>
    <property type="project" value="TreeGrafter"/>
</dbReference>
<proteinExistence type="predicted"/>
<dbReference type="RefSeq" id="XP_032813519.1">
    <property type="nucleotide sequence ID" value="XM_032957628.1"/>
</dbReference>
<feature type="compositionally biased region" description="Low complexity" evidence="2">
    <location>
        <begin position="864"/>
        <end position="881"/>
    </location>
</feature>
<reference evidence="5 6" key="1">
    <citation type="submission" date="2025-04" db="UniProtKB">
        <authorList>
            <consortium name="RefSeq"/>
        </authorList>
    </citation>
    <scope>IDENTIFICATION</scope>
    <source>
        <tissue evidence="5 6">Sperm</tissue>
    </source>
</reference>
<dbReference type="KEGG" id="pmrn:116944151"/>
<keyword evidence="1" id="KW-0862">Zinc</keyword>
<feature type="compositionally biased region" description="Basic and acidic residues" evidence="2">
    <location>
        <begin position="895"/>
        <end position="919"/>
    </location>
</feature>
<feature type="compositionally biased region" description="Low complexity" evidence="2">
    <location>
        <begin position="10"/>
        <end position="26"/>
    </location>
</feature>